<dbReference type="SUPFAM" id="SSF47336">
    <property type="entry name" value="ACP-like"/>
    <property type="match status" value="1"/>
</dbReference>
<keyword evidence="1" id="KW-0596">Phosphopantetheine</keyword>
<dbReference type="Pfam" id="PF00501">
    <property type="entry name" value="AMP-binding"/>
    <property type="match status" value="1"/>
</dbReference>
<dbReference type="SMART" id="SM00823">
    <property type="entry name" value="PKS_PP"/>
    <property type="match status" value="1"/>
</dbReference>
<evidence type="ECO:0000256" key="2">
    <source>
        <dbReference type="ARBA" id="ARBA00022553"/>
    </source>
</evidence>
<feature type="domain" description="Carrier" evidence="3">
    <location>
        <begin position="916"/>
        <end position="990"/>
    </location>
</feature>
<dbReference type="Gene3D" id="3.40.50.12780">
    <property type="entry name" value="N-terminal domain of ligase-like"/>
    <property type="match status" value="1"/>
</dbReference>
<organism evidence="4 5">
    <name type="scientific">Sphaerisporangium siamense</name>
    <dbReference type="NCBI Taxonomy" id="795645"/>
    <lineage>
        <taxon>Bacteria</taxon>
        <taxon>Bacillati</taxon>
        <taxon>Actinomycetota</taxon>
        <taxon>Actinomycetes</taxon>
        <taxon>Streptosporangiales</taxon>
        <taxon>Streptosporangiaceae</taxon>
        <taxon>Sphaerisporangium</taxon>
    </lineage>
</organism>
<dbReference type="InterPro" id="IPR000873">
    <property type="entry name" value="AMP-dep_synth/lig_dom"/>
</dbReference>
<dbReference type="AlphaFoldDB" id="A0A7W7D5A3"/>
<accession>A0A7W7D5A3</accession>
<name>A0A7W7D5A3_9ACTN</name>
<comment type="caution">
    <text evidence="4">The sequence shown here is derived from an EMBL/GenBank/DDBJ whole genome shotgun (WGS) entry which is preliminary data.</text>
</comment>
<dbReference type="InterPro" id="IPR042099">
    <property type="entry name" value="ANL_N_sf"/>
</dbReference>
<dbReference type="Gene3D" id="3.30.559.30">
    <property type="entry name" value="Nonribosomal peptide synthetase, condensation domain"/>
    <property type="match status" value="1"/>
</dbReference>
<dbReference type="PRINTS" id="PR00154">
    <property type="entry name" value="AMPBINDING"/>
</dbReference>
<dbReference type="GO" id="GO:0043041">
    <property type="term" value="P:amino acid activation for nonribosomal peptide biosynthetic process"/>
    <property type="evidence" value="ECO:0007669"/>
    <property type="project" value="TreeGrafter"/>
</dbReference>
<protein>
    <submittedName>
        <fullName evidence="4">Amino acid adenylation domain-containing protein</fullName>
    </submittedName>
</protein>
<dbReference type="FunFam" id="3.40.50.980:FF:000001">
    <property type="entry name" value="Non-ribosomal peptide synthetase"/>
    <property type="match status" value="1"/>
</dbReference>
<dbReference type="InterPro" id="IPR010071">
    <property type="entry name" value="AA_adenyl_dom"/>
</dbReference>
<evidence type="ECO:0000313" key="4">
    <source>
        <dbReference type="EMBL" id="MBB4699560.1"/>
    </source>
</evidence>
<dbReference type="PANTHER" id="PTHR45527:SF1">
    <property type="entry name" value="FATTY ACID SYNTHASE"/>
    <property type="match status" value="1"/>
</dbReference>
<dbReference type="SUPFAM" id="SSF52777">
    <property type="entry name" value="CoA-dependent acyltransferases"/>
    <property type="match status" value="1"/>
</dbReference>
<dbReference type="Pfam" id="PF13193">
    <property type="entry name" value="AMP-binding_C"/>
    <property type="match status" value="1"/>
</dbReference>
<dbReference type="Pfam" id="PF00550">
    <property type="entry name" value="PP-binding"/>
    <property type="match status" value="1"/>
</dbReference>
<proteinExistence type="predicted"/>
<dbReference type="Proteomes" id="UP000542210">
    <property type="component" value="Unassembled WGS sequence"/>
</dbReference>
<dbReference type="Gene3D" id="1.10.1200.10">
    <property type="entry name" value="ACP-like"/>
    <property type="match status" value="1"/>
</dbReference>
<reference evidence="4 5" key="1">
    <citation type="submission" date="2020-08" db="EMBL/GenBank/DDBJ databases">
        <title>Sequencing the genomes of 1000 actinobacteria strains.</title>
        <authorList>
            <person name="Klenk H.-P."/>
        </authorList>
    </citation>
    <scope>NUCLEOTIDE SEQUENCE [LARGE SCALE GENOMIC DNA]</scope>
    <source>
        <strain evidence="4 5">DSM 45784</strain>
    </source>
</reference>
<gene>
    <name evidence="4" type="ORF">BJ982_001104</name>
</gene>
<dbReference type="PROSITE" id="PS50075">
    <property type="entry name" value="CARRIER"/>
    <property type="match status" value="1"/>
</dbReference>
<dbReference type="GO" id="GO:0005737">
    <property type="term" value="C:cytoplasm"/>
    <property type="evidence" value="ECO:0007669"/>
    <property type="project" value="TreeGrafter"/>
</dbReference>
<dbReference type="PROSITE" id="PS00455">
    <property type="entry name" value="AMP_BINDING"/>
    <property type="match status" value="1"/>
</dbReference>
<keyword evidence="5" id="KW-1185">Reference proteome</keyword>
<evidence type="ECO:0000256" key="1">
    <source>
        <dbReference type="ARBA" id="ARBA00022450"/>
    </source>
</evidence>
<dbReference type="InterPro" id="IPR025110">
    <property type="entry name" value="AMP-bd_C"/>
</dbReference>
<evidence type="ECO:0000259" key="3">
    <source>
        <dbReference type="PROSITE" id="PS50075"/>
    </source>
</evidence>
<sequence length="993" mass="104985">MGDPAPREPHLSAAEKAARLCHSAAFRIADAPAAESLARNLARLTADHPFLAVGDAHDVGDLGDAAPRLWAEDVSGAADGPLARRRRTAELHRPLAPGRAPLRAVLLRYAGGAADLVVVAHRARIGRALLGPVARSILTGAEVTAPPGGPHADLDELAGAVRDLRGETRAWREESGAGHGVRRFRVPVAPDVSPAELHAVLVAAAGLVLARYARTDRALVGTALSTAPDGAARAETLTLVPTDAKGETTIGRYLSGVRDRLAAGVPWEPSGDPALPDVLSAPAGVLVARRDEDAYVPHLAPLYPLTLTVDLLPDGRVVGECHHRLDRFGRDTAARFVGHTLHVAGRLLTASPSSPLDQVELLDDAEKRRVARLGRPRHAVDAPAVCVHEALAARAAAHPDRIAVEDDGGSLTYRELDARAGRLAAGLRRRGVTAGSRVGVRLDPSPDLIATMLGVLKAGAAYVPLHPSYPAERIAAILRDSDAALLVAAENKAGDEAGHEAGDTAGDEARAVPVLTVETLLAEGGGTPADPVSGTPGDPVRVTPDDPAYVIYTSGSTGRPKGVMVPHRNVAALIAATERDFGLSPEDVWSFFHSPAFDFSVWEIWGCLLTGGRLVVVPYLVARSPASFHELLRRTGVTVLNQTPSALTHLIDHDHTRPEPLAVRLVILGGEALDPRVLLRWFDRHPEDECRVVNMYGITETTVHVTAQTVTRWDALTGSRSVGPPIPGWHVYVMDEEGRLLPPGVPGEIWVGGAGVADGYLNLPAVTAERFAADPFTAGRMYRSGDRGRLLPDGRLEHLGRLDDQVKLRGYRIEPEEIRAALLAVPAVTAAAVVLRRGPDPDSARLDAYVVAGDAASGQEVRRRVARVLPDYMVPASVTVVAALPLTANGKLDVDRLAELSTAAPAPAAPVAPAALVNGDVEEAVRAAWTAVLRTPVGPDDNFFDLGGNSLTAIRLLTVMAEHGLAELPPREIYLNPTVRGLAAVLRRQARPA</sequence>
<dbReference type="RefSeq" id="WP_184877176.1">
    <property type="nucleotide sequence ID" value="NZ_BOOV01000024.1"/>
</dbReference>
<dbReference type="EMBL" id="JACHND010000001">
    <property type="protein sequence ID" value="MBB4699560.1"/>
    <property type="molecule type" value="Genomic_DNA"/>
</dbReference>
<keyword evidence="2" id="KW-0597">Phosphoprotein</keyword>
<evidence type="ECO:0000313" key="5">
    <source>
        <dbReference type="Proteomes" id="UP000542210"/>
    </source>
</evidence>
<dbReference type="Gene3D" id="3.30.300.30">
    <property type="match status" value="1"/>
</dbReference>
<dbReference type="PANTHER" id="PTHR45527">
    <property type="entry name" value="NONRIBOSOMAL PEPTIDE SYNTHETASE"/>
    <property type="match status" value="1"/>
</dbReference>
<dbReference type="InterPro" id="IPR036736">
    <property type="entry name" value="ACP-like_sf"/>
</dbReference>
<dbReference type="InterPro" id="IPR020806">
    <property type="entry name" value="PKS_PP-bd"/>
</dbReference>
<dbReference type="FunFam" id="3.40.50.12780:FF:000012">
    <property type="entry name" value="Non-ribosomal peptide synthetase"/>
    <property type="match status" value="1"/>
</dbReference>
<dbReference type="NCBIfam" id="TIGR01733">
    <property type="entry name" value="AA-adenyl-dom"/>
    <property type="match status" value="1"/>
</dbReference>
<dbReference type="CDD" id="cd17643">
    <property type="entry name" value="A_NRPS_Cytc1-like"/>
    <property type="match status" value="1"/>
</dbReference>
<dbReference type="InterPro" id="IPR009081">
    <property type="entry name" value="PP-bd_ACP"/>
</dbReference>
<dbReference type="InterPro" id="IPR045851">
    <property type="entry name" value="AMP-bd_C_sf"/>
</dbReference>
<dbReference type="GO" id="GO:0044550">
    <property type="term" value="P:secondary metabolite biosynthetic process"/>
    <property type="evidence" value="ECO:0007669"/>
    <property type="project" value="TreeGrafter"/>
</dbReference>
<dbReference type="GO" id="GO:0031177">
    <property type="term" value="F:phosphopantetheine binding"/>
    <property type="evidence" value="ECO:0007669"/>
    <property type="project" value="InterPro"/>
</dbReference>
<dbReference type="InterPro" id="IPR020459">
    <property type="entry name" value="AMP-binding"/>
</dbReference>
<dbReference type="SUPFAM" id="SSF56801">
    <property type="entry name" value="Acetyl-CoA synthetase-like"/>
    <property type="match status" value="1"/>
</dbReference>
<dbReference type="InterPro" id="IPR020845">
    <property type="entry name" value="AMP-binding_CS"/>
</dbReference>